<comment type="subcellular location">
    <subcellularLocation>
        <location evidence="1">Nucleus</location>
    </subcellularLocation>
</comment>
<dbReference type="SUPFAM" id="SSF52540">
    <property type="entry name" value="P-loop containing nucleoside triphosphate hydrolases"/>
    <property type="match status" value="1"/>
</dbReference>
<feature type="region of interest" description="Disordered" evidence="7">
    <location>
        <begin position="247"/>
        <end position="290"/>
    </location>
</feature>
<dbReference type="GO" id="GO:0007131">
    <property type="term" value="P:reciprocal meiotic recombination"/>
    <property type="evidence" value="ECO:0007669"/>
    <property type="project" value="TreeGrafter"/>
</dbReference>
<dbReference type="PANTHER" id="PTHR46239:SF1">
    <property type="entry name" value="DNA REPAIR PROTEIN RAD51 HOMOLOG 3"/>
    <property type="match status" value="1"/>
</dbReference>
<evidence type="ECO:0000259" key="8">
    <source>
        <dbReference type="PROSITE" id="PS50162"/>
    </source>
</evidence>
<sequence length="290" mass="31437">MTTLTEIFQHARSTQDPDTAFRSGARELDALLGPRGLGRQHVVEISGPPGSGKTTVGLQLSLDALRRGHRVLWMSTTNHPLPVARMEAMPHFRPLLLHNMFHIRLDTVAQFLSIVQTGAALPADVALVVVDGVDGLLEQSTHDRRQWKAHATDAVFDLLHRLAVHRDAAVLMLNNMKTTGGGASAATLIPGLEYGLWDKKYAAALSRLVLYRDVGPADDDVLLLRPINSRLSAAALCLSQHGIADAQNHASPHIPSKRGSPSDKGPDPVNKRSKNVVSDSENDDQEIALL</sequence>
<dbReference type="Proteomes" id="UP000761534">
    <property type="component" value="Unassembled WGS sequence"/>
</dbReference>
<dbReference type="InterPro" id="IPR027417">
    <property type="entry name" value="P-loop_NTPase"/>
</dbReference>
<evidence type="ECO:0000256" key="4">
    <source>
        <dbReference type="ARBA" id="ARBA00022840"/>
    </source>
</evidence>
<organism evidence="9 10">
    <name type="scientific">Trichomonascus ciferrii</name>
    <dbReference type="NCBI Taxonomy" id="44093"/>
    <lineage>
        <taxon>Eukaryota</taxon>
        <taxon>Fungi</taxon>
        <taxon>Dikarya</taxon>
        <taxon>Ascomycota</taxon>
        <taxon>Saccharomycotina</taxon>
        <taxon>Dipodascomycetes</taxon>
        <taxon>Dipodascales</taxon>
        <taxon>Trichomonascaceae</taxon>
        <taxon>Trichomonascus</taxon>
        <taxon>Trichomonascus ciferrii complex</taxon>
    </lineage>
</organism>
<evidence type="ECO:0000256" key="5">
    <source>
        <dbReference type="ARBA" id="ARBA00023204"/>
    </source>
</evidence>
<dbReference type="PROSITE" id="PS50162">
    <property type="entry name" value="RECA_2"/>
    <property type="match status" value="1"/>
</dbReference>
<dbReference type="InterPro" id="IPR052093">
    <property type="entry name" value="HR_Repair_Mediator"/>
</dbReference>
<keyword evidence="10" id="KW-1185">Reference proteome</keyword>
<keyword evidence="3" id="KW-0227">DNA damage</keyword>
<accession>A0A642UM26</accession>
<feature type="domain" description="RecA family profile 1" evidence="8">
    <location>
        <begin position="17"/>
        <end position="176"/>
    </location>
</feature>
<comment type="caution">
    <text evidence="9">The sequence shown here is derived from an EMBL/GenBank/DDBJ whole genome shotgun (WGS) entry which is preliminary data.</text>
</comment>
<dbReference type="InterPro" id="IPR020588">
    <property type="entry name" value="RecA_ATP-bd"/>
</dbReference>
<dbReference type="Pfam" id="PF06745">
    <property type="entry name" value="ATPase"/>
    <property type="match status" value="1"/>
</dbReference>
<dbReference type="GO" id="GO:0005657">
    <property type="term" value="C:replication fork"/>
    <property type="evidence" value="ECO:0007669"/>
    <property type="project" value="TreeGrafter"/>
</dbReference>
<dbReference type="GO" id="GO:0033063">
    <property type="term" value="C:Rad51B-Rad51C-Rad51D-XRCC2 complex"/>
    <property type="evidence" value="ECO:0007669"/>
    <property type="project" value="TreeGrafter"/>
</dbReference>
<dbReference type="GO" id="GO:0000707">
    <property type="term" value="P:meiotic DNA recombinase assembly"/>
    <property type="evidence" value="ECO:0007669"/>
    <property type="project" value="TreeGrafter"/>
</dbReference>
<evidence type="ECO:0000256" key="2">
    <source>
        <dbReference type="ARBA" id="ARBA00022741"/>
    </source>
</evidence>
<evidence type="ECO:0000256" key="6">
    <source>
        <dbReference type="ARBA" id="ARBA00023242"/>
    </source>
</evidence>
<evidence type="ECO:0000256" key="1">
    <source>
        <dbReference type="ARBA" id="ARBA00004123"/>
    </source>
</evidence>
<proteinExistence type="predicted"/>
<dbReference type="EMBL" id="SWFS01000482">
    <property type="protein sequence ID" value="KAA8901681.1"/>
    <property type="molecule type" value="Genomic_DNA"/>
</dbReference>
<feature type="compositionally biased region" description="Acidic residues" evidence="7">
    <location>
        <begin position="280"/>
        <end position="290"/>
    </location>
</feature>
<dbReference type="OrthoDB" id="5957327at2759"/>
<keyword evidence="4" id="KW-0067">ATP-binding</keyword>
<dbReference type="GO" id="GO:0008821">
    <property type="term" value="F:crossover junction DNA endonuclease activity"/>
    <property type="evidence" value="ECO:0007669"/>
    <property type="project" value="TreeGrafter"/>
</dbReference>
<evidence type="ECO:0000256" key="3">
    <source>
        <dbReference type="ARBA" id="ARBA00022763"/>
    </source>
</evidence>
<feature type="compositionally biased region" description="Basic and acidic residues" evidence="7">
    <location>
        <begin position="260"/>
        <end position="270"/>
    </location>
</feature>
<evidence type="ECO:0000313" key="9">
    <source>
        <dbReference type="EMBL" id="KAA8901681.1"/>
    </source>
</evidence>
<keyword evidence="2" id="KW-0547">Nucleotide-binding</keyword>
<dbReference type="AlphaFoldDB" id="A0A642UM26"/>
<name>A0A642UM26_9ASCO</name>
<dbReference type="GO" id="GO:0033065">
    <property type="term" value="C:Rad51C-XRCC3 complex"/>
    <property type="evidence" value="ECO:0007669"/>
    <property type="project" value="TreeGrafter"/>
</dbReference>
<dbReference type="InterPro" id="IPR014774">
    <property type="entry name" value="KaiC-like_dom"/>
</dbReference>
<dbReference type="Gene3D" id="3.40.50.300">
    <property type="entry name" value="P-loop containing nucleotide triphosphate hydrolases"/>
    <property type="match status" value="1"/>
</dbReference>
<dbReference type="PANTHER" id="PTHR46239">
    <property type="entry name" value="DNA REPAIR PROTEIN RAD51 HOMOLOG 3 RAD51C"/>
    <property type="match status" value="1"/>
</dbReference>
<reference evidence="9" key="1">
    <citation type="journal article" date="2019" name="G3 (Bethesda)">
        <title>Genome Assemblies of Two Rare Opportunistic Yeast Pathogens: Diutina rugosa (syn. Candida rugosa) and Trichomonascus ciferrii (syn. Candida ciferrii).</title>
        <authorList>
            <person name="Mixao V."/>
            <person name="Saus E."/>
            <person name="Hansen A.P."/>
            <person name="Lass-Florl C."/>
            <person name="Gabaldon T."/>
        </authorList>
    </citation>
    <scope>NUCLEOTIDE SEQUENCE</scope>
    <source>
        <strain evidence="9">CBS 4856</strain>
    </source>
</reference>
<dbReference type="GO" id="GO:0000400">
    <property type="term" value="F:four-way junction DNA binding"/>
    <property type="evidence" value="ECO:0007669"/>
    <property type="project" value="TreeGrafter"/>
</dbReference>
<gene>
    <name evidence="9" type="ORF">TRICI_006046</name>
</gene>
<keyword evidence="6" id="KW-0539">Nucleus</keyword>
<dbReference type="GO" id="GO:0140664">
    <property type="term" value="F:ATP-dependent DNA damage sensor activity"/>
    <property type="evidence" value="ECO:0007669"/>
    <property type="project" value="InterPro"/>
</dbReference>
<protein>
    <recommendedName>
        <fullName evidence="8">RecA family profile 1 domain-containing protein</fullName>
    </recommendedName>
</protein>
<evidence type="ECO:0000256" key="7">
    <source>
        <dbReference type="SAM" id="MobiDB-lite"/>
    </source>
</evidence>
<evidence type="ECO:0000313" key="10">
    <source>
        <dbReference type="Proteomes" id="UP000761534"/>
    </source>
</evidence>
<dbReference type="VEuPathDB" id="FungiDB:TRICI_006046"/>
<keyword evidence="5" id="KW-0234">DNA repair</keyword>
<dbReference type="GO" id="GO:0005524">
    <property type="term" value="F:ATP binding"/>
    <property type="evidence" value="ECO:0007669"/>
    <property type="project" value="UniProtKB-KW"/>
</dbReference>